<evidence type="ECO:0000313" key="1">
    <source>
        <dbReference type="EMBL" id="GCF95642.1"/>
    </source>
</evidence>
<proteinExistence type="predicted"/>
<dbReference type="AlphaFoldDB" id="A0A4P5PJ78"/>
<sequence>MSRMWDDAAAEVFFDELKKKRGHGSSQLALRRTIQLYEQEQLIGSSIYTKMYKACRYSSREKIELVLNQLGAALENGTLQLTGAYRFDPQMPPHAEFLALWAHTVQTAFKGKVLDDPRVHQLRMYIDRNNIQYIRRNFGHGQTDEAALAAYVRTAKKQGGLGGRKLIAERARFHNKFLKTEAYQSGQENRKRLTPNFHSEFILDAKQRFVSQWNVLVFDQNRKLITERSYYDKLYPTKQEQYYFEQQIMDGESFNYANRNNLEHRRLDSMPPRKEDYTMRKEIGKKWSNPMDQIDYRFKKADKKKDDYSKKDSHHKSLLVKVLSVVAIGYFTKKIRDRKK</sequence>
<name>A0A4P5PJ78_9ENTE</name>
<protein>
    <recommendedName>
        <fullName evidence="3">DUF3114 domain-containing protein</fullName>
    </recommendedName>
</protein>
<dbReference type="EMBL" id="BJCC01000034">
    <property type="protein sequence ID" value="GCF95642.1"/>
    <property type="molecule type" value="Genomic_DNA"/>
</dbReference>
<gene>
    <name evidence="1" type="ORF">NRIC_35330</name>
</gene>
<dbReference type="InterPro" id="IPR021462">
    <property type="entry name" value="DUF3114"/>
</dbReference>
<dbReference type="OrthoDB" id="2185727at2"/>
<dbReference type="RefSeq" id="WP_146624011.1">
    <property type="nucleotide sequence ID" value="NZ_BJCC01000034.1"/>
</dbReference>
<evidence type="ECO:0000313" key="2">
    <source>
        <dbReference type="Proteomes" id="UP000290567"/>
    </source>
</evidence>
<dbReference type="Pfam" id="PF11311">
    <property type="entry name" value="DUF3114"/>
    <property type="match status" value="1"/>
</dbReference>
<organism evidence="1 2">
    <name type="scientific">Enterococcus florum</name>
    <dbReference type="NCBI Taxonomy" id="2480627"/>
    <lineage>
        <taxon>Bacteria</taxon>
        <taxon>Bacillati</taxon>
        <taxon>Bacillota</taxon>
        <taxon>Bacilli</taxon>
        <taxon>Lactobacillales</taxon>
        <taxon>Enterococcaceae</taxon>
        <taxon>Enterococcus</taxon>
    </lineage>
</organism>
<evidence type="ECO:0008006" key="3">
    <source>
        <dbReference type="Google" id="ProtNLM"/>
    </source>
</evidence>
<keyword evidence="2" id="KW-1185">Reference proteome</keyword>
<accession>A0A4P5PJ78</accession>
<dbReference type="Proteomes" id="UP000290567">
    <property type="component" value="Unassembled WGS sequence"/>
</dbReference>
<comment type="caution">
    <text evidence="1">The sequence shown here is derived from an EMBL/GenBank/DDBJ whole genome shotgun (WGS) entry which is preliminary data.</text>
</comment>
<reference evidence="2" key="1">
    <citation type="submission" date="2019-02" db="EMBL/GenBank/DDBJ databases">
        <title>Draft genome sequence of Enterococcus sp. Gos25-1.</title>
        <authorList>
            <person name="Tanaka N."/>
            <person name="Shiwa Y."/>
            <person name="Fujita N."/>
        </authorList>
    </citation>
    <scope>NUCLEOTIDE SEQUENCE [LARGE SCALE GENOMIC DNA]</scope>
    <source>
        <strain evidence="2">Gos25-1</strain>
    </source>
</reference>